<evidence type="ECO:0000313" key="4">
    <source>
        <dbReference type="Proteomes" id="UP000000305"/>
    </source>
</evidence>
<dbReference type="KEGG" id="dpx:DAPPUDRAFT_250692"/>
<feature type="region of interest" description="Disordered" evidence="1">
    <location>
        <begin position="25"/>
        <end position="49"/>
    </location>
</feature>
<evidence type="ECO:0000313" key="3">
    <source>
        <dbReference type="EMBL" id="EFX75295.1"/>
    </source>
</evidence>
<keyword evidence="2" id="KW-1133">Transmembrane helix</keyword>
<dbReference type="Proteomes" id="UP000000305">
    <property type="component" value="Unassembled WGS sequence"/>
</dbReference>
<keyword evidence="4" id="KW-1185">Reference proteome</keyword>
<sequence length="49" mass="5190">MGLVQVLGLGLVMITLGHLSLLPLSSPRSSRSSCGREELPSTSIYAKAY</sequence>
<dbReference type="AlphaFoldDB" id="E9GZ47"/>
<feature type="transmembrane region" description="Helical" evidence="2">
    <location>
        <begin position="6"/>
        <end position="24"/>
    </location>
</feature>
<evidence type="ECO:0000256" key="2">
    <source>
        <dbReference type="SAM" id="Phobius"/>
    </source>
</evidence>
<evidence type="ECO:0000256" key="1">
    <source>
        <dbReference type="SAM" id="MobiDB-lite"/>
    </source>
</evidence>
<keyword evidence="2" id="KW-0812">Transmembrane</keyword>
<organism evidence="3 4">
    <name type="scientific">Daphnia pulex</name>
    <name type="common">Water flea</name>
    <dbReference type="NCBI Taxonomy" id="6669"/>
    <lineage>
        <taxon>Eukaryota</taxon>
        <taxon>Metazoa</taxon>
        <taxon>Ecdysozoa</taxon>
        <taxon>Arthropoda</taxon>
        <taxon>Crustacea</taxon>
        <taxon>Branchiopoda</taxon>
        <taxon>Diplostraca</taxon>
        <taxon>Cladocera</taxon>
        <taxon>Anomopoda</taxon>
        <taxon>Daphniidae</taxon>
        <taxon>Daphnia</taxon>
    </lineage>
</organism>
<dbReference type="HOGENOM" id="CLU_3144351_0_0_1"/>
<proteinExistence type="predicted"/>
<dbReference type="EMBL" id="GL732576">
    <property type="protein sequence ID" value="EFX75295.1"/>
    <property type="molecule type" value="Genomic_DNA"/>
</dbReference>
<protein>
    <submittedName>
        <fullName evidence="3">Uncharacterized protein</fullName>
    </submittedName>
</protein>
<reference evidence="3 4" key="1">
    <citation type="journal article" date="2011" name="Science">
        <title>The ecoresponsive genome of Daphnia pulex.</title>
        <authorList>
            <person name="Colbourne J.K."/>
            <person name="Pfrender M.E."/>
            <person name="Gilbert D."/>
            <person name="Thomas W.K."/>
            <person name="Tucker A."/>
            <person name="Oakley T.H."/>
            <person name="Tokishita S."/>
            <person name="Aerts A."/>
            <person name="Arnold G.J."/>
            <person name="Basu M.K."/>
            <person name="Bauer D.J."/>
            <person name="Caceres C.E."/>
            <person name="Carmel L."/>
            <person name="Casola C."/>
            <person name="Choi J.H."/>
            <person name="Detter J.C."/>
            <person name="Dong Q."/>
            <person name="Dusheyko S."/>
            <person name="Eads B.D."/>
            <person name="Frohlich T."/>
            <person name="Geiler-Samerotte K.A."/>
            <person name="Gerlach D."/>
            <person name="Hatcher P."/>
            <person name="Jogdeo S."/>
            <person name="Krijgsveld J."/>
            <person name="Kriventseva E.V."/>
            <person name="Kultz D."/>
            <person name="Laforsch C."/>
            <person name="Lindquist E."/>
            <person name="Lopez J."/>
            <person name="Manak J.R."/>
            <person name="Muller J."/>
            <person name="Pangilinan J."/>
            <person name="Patwardhan R.P."/>
            <person name="Pitluck S."/>
            <person name="Pritham E.J."/>
            <person name="Rechtsteiner A."/>
            <person name="Rho M."/>
            <person name="Rogozin I.B."/>
            <person name="Sakarya O."/>
            <person name="Salamov A."/>
            <person name="Schaack S."/>
            <person name="Shapiro H."/>
            <person name="Shiga Y."/>
            <person name="Skalitzky C."/>
            <person name="Smith Z."/>
            <person name="Souvorov A."/>
            <person name="Sung W."/>
            <person name="Tang Z."/>
            <person name="Tsuchiya D."/>
            <person name="Tu H."/>
            <person name="Vos H."/>
            <person name="Wang M."/>
            <person name="Wolf Y.I."/>
            <person name="Yamagata H."/>
            <person name="Yamada T."/>
            <person name="Ye Y."/>
            <person name="Shaw J.R."/>
            <person name="Andrews J."/>
            <person name="Crease T.J."/>
            <person name="Tang H."/>
            <person name="Lucas S.M."/>
            <person name="Robertson H.M."/>
            <person name="Bork P."/>
            <person name="Koonin E.V."/>
            <person name="Zdobnov E.M."/>
            <person name="Grigoriev I.V."/>
            <person name="Lynch M."/>
            <person name="Boore J.L."/>
        </authorList>
    </citation>
    <scope>NUCLEOTIDE SEQUENCE [LARGE SCALE GENOMIC DNA]</scope>
</reference>
<gene>
    <name evidence="3" type="ORF">DAPPUDRAFT_250692</name>
</gene>
<keyword evidence="2" id="KW-0472">Membrane</keyword>
<dbReference type="InParanoid" id="E9GZ47"/>
<feature type="compositionally biased region" description="Polar residues" evidence="1">
    <location>
        <begin position="40"/>
        <end position="49"/>
    </location>
</feature>
<accession>E9GZ47</accession>
<name>E9GZ47_DAPPU</name>